<dbReference type="Proteomes" id="UP000321583">
    <property type="component" value="Unassembled WGS sequence"/>
</dbReference>
<keyword evidence="1" id="KW-0812">Transmembrane</keyword>
<keyword evidence="1" id="KW-0472">Membrane</keyword>
<evidence type="ECO:0000313" key="2">
    <source>
        <dbReference type="EMBL" id="TWH17823.1"/>
    </source>
</evidence>
<accession>A0A562E7Y3</accession>
<evidence type="ECO:0008006" key="4">
    <source>
        <dbReference type="Google" id="ProtNLM"/>
    </source>
</evidence>
<dbReference type="RefSeq" id="WP_019397789.1">
    <property type="nucleotide sequence ID" value="NZ_VLJS01000001.1"/>
</dbReference>
<organism evidence="2 3">
    <name type="scientific">Pseudoxanthomonas taiwanensis J19</name>
    <dbReference type="NCBI Taxonomy" id="935569"/>
    <lineage>
        <taxon>Bacteria</taxon>
        <taxon>Pseudomonadati</taxon>
        <taxon>Pseudomonadota</taxon>
        <taxon>Gammaproteobacteria</taxon>
        <taxon>Lysobacterales</taxon>
        <taxon>Lysobacteraceae</taxon>
        <taxon>Pseudoxanthomonas</taxon>
    </lineage>
</organism>
<dbReference type="AlphaFoldDB" id="A0A562E7Y3"/>
<name>A0A562E7Y3_9GAMM</name>
<proteinExistence type="predicted"/>
<evidence type="ECO:0000313" key="3">
    <source>
        <dbReference type="Proteomes" id="UP000321583"/>
    </source>
</evidence>
<reference evidence="2 3" key="1">
    <citation type="submission" date="2019-07" db="EMBL/GenBank/DDBJ databases">
        <title>Genome sequencing of lignin-degrading bacterial isolates.</title>
        <authorList>
            <person name="Gladden J."/>
        </authorList>
    </citation>
    <scope>NUCLEOTIDE SEQUENCE [LARGE SCALE GENOMIC DNA]</scope>
    <source>
        <strain evidence="2 3">J19</strain>
    </source>
</reference>
<feature type="transmembrane region" description="Helical" evidence="1">
    <location>
        <begin position="6"/>
        <end position="27"/>
    </location>
</feature>
<protein>
    <recommendedName>
        <fullName evidence="4">30S ribosomal protein S3</fullName>
    </recommendedName>
</protein>
<comment type="caution">
    <text evidence="2">The sequence shown here is derived from an EMBL/GenBank/DDBJ whole genome shotgun (WGS) entry which is preliminary data.</text>
</comment>
<keyword evidence="1" id="KW-1133">Transmembrane helix</keyword>
<keyword evidence="3" id="KW-1185">Reference proteome</keyword>
<sequence>MPNLDYVVVAVVSVLAIALHVVLFVLVRRWMDRDLALSLAGEDPARRQWMLEQLALARRQGVRRRDLPAWLEQAARAAPAAASPPAEG</sequence>
<evidence type="ECO:0000256" key="1">
    <source>
        <dbReference type="SAM" id="Phobius"/>
    </source>
</evidence>
<gene>
    <name evidence="2" type="ORF">L613_000100000460</name>
</gene>
<dbReference type="EMBL" id="VLJS01000001">
    <property type="protein sequence ID" value="TWH17823.1"/>
    <property type="molecule type" value="Genomic_DNA"/>
</dbReference>